<evidence type="ECO:0000313" key="3">
    <source>
        <dbReference type="Proteomes" id="UP000619486"/>
    </source>
</evidence>
<organism evidence="2 3">
    <name type="scientific">Streptomyces purpureus</name>
    <dbReference type="NCBI Taxonomy" id="1951"/>
    <lineage>
        <taxon>Bacteria</taxon>
        <taxon>Bacillati</taxon>
        <taxon>Actinomycetota</taxon>
        <taxon>Actinomycetes</taxon>
        <taxon>Kitasatosporales</taxon>
        <taxon>Streptomycetaceae</taxon>
        <taxon>Streptomyces</taxon>
    </lineage>
</organism>
<dbReference type="Proteomes" id="UP000619486">
    <property type="component" value="Unassembled WGS sequence"/>
</dbReference>
<keyword evidence="3" id="KW-1185">Reference proteome</keyword>
<reference evidence="2" key="1">
    <citation type="journal article" date="2014" name="Int. J. Syst. Evol. Microbiol.">
        <title>Complete genome sequence of Corynebacterium casei LMG S-19264T (=DSM 44701T), isolated from a smear-ripened cheese.</title>
        <authorList>
            <consortium name="US DOE Joint Genome Institute (JGI-PGF)"/>
            <person name="Walter F."/>
            <person name="Albersmeier A."/>
            <person name="Kalinowski J."/>
            <person name="Ruckert C."/>
        </authorList>
    </citation>
    <scope>NUCLEOTIDE SEQUENCE</scope>
    <source>
        <strain evidence="2">JCM 3172</strain>
    </source>
</reference>
<protein>
    <submittedName>
        <fullName evidence="2">Uncharacterized protein</fullName>
    </submittedName>
</protein>
<proteinExistence type="predicted"/>
<name>A0A918LXE4_9ACTN</name>
<gene>
    <name evidence="2" type="ORF">GCM10014713_66660</name>
</gene>
<comment type="caution">
    <text evidence="2">The sequence shown here is derived from an EMBL/GenBank/DDBJ whole genome shotgun (WGS) entry which is preliminary data.</text>
</comment>
<dbReference type="EMBL" id="BMQQ01000047">
    <property type="protein sequence ID" value="GGT64206.1"/>
    <property type="molecule type" value="Genomic_DNA"/>
</dbReference>
<evidence type="ECO:0000256" key="1">
    <source>
        <dbReference type="SAM" id="MobiDB-lite"/>
    </source>
</evidence>
<accession>A0A918LXE4</accession>
<dbReference type="AlphaFoldDB" id="A0A918LXE4"/>
<feature type="region of interest" description="Disordered" evidence="1">
    <location>
        <begin position="1"/>
        <end position="56"/>
    </location>
</feature>
<reference evidence="2" key="2">
    <citation type="submission" date="2020-09" db="EMBL/GenBank/DDBJ databases">
        <authorList>
            <person name="Sun Q."/>
            <person name="Ohkuma M."/>
        </authorList>
    </citation>
    <scope>NUCLEOTIDE SEQUENCE</scope>
    <source>
        <strain evidence="2">JCM 3172</strain>
    </source>
</reference>
<sequence>MTCAGDDALTGAPSAGPSRPPTFRRPGKEPRARTGPLKDANARIDVAEVMENRPFP</sequence>
<evidence type="ECO:0000313" key="2">
    <source>
        <dbReference type="EMBL" id="GGT64206.1"/>
    </source>
</evidence>